<reference evidence="3 4" key="1">
    <citation type="submission" date="2018-08" db="EMBL/GenBank/DDBJ databases">
        <title>Comparative analysis of Burkholderia isolates from Puerto Rico.</title>
        <authorList>
            <person name="Hall C."/>
            <person name="Sahl J."/>
            <person name="Wagner D."/>
        </authorList>
    </citation>
    <scope>NUCLEOTIDE SEQUENCE [LARGE SCALE GENOMIC DNA]</scope>
    <source>
        <strain evidence="3 4">Bp9025</strain>
    </source>
</reference>
<feature type="domain" description="ImpA N-terminal" evidence="2">
    <location>
        <begin position="17"/>
        <end position="130"/>
    </location>
</feature>
<evidence type="ECO:0000259" key="2">
    <source>
        <dbReference type="Pfam" id="PF06812"/>
    </source>
</evidence>
<dbReference type="InterPro" id="IPR017739">
    <property type="entry name" value="T6SS-assoc_VCA0119"/>
</dbReference>
<comment type="caution">
    <text evidence="3">The sequence shown here is derived from an EMBL/GenBank/DDBJ whole genome shotgun (WGS) entry which is preliminary data.</text>
</comment>
<name>A0A3N8PZP8_9BURK</name>
<dbReference type="PANTHER" id="PTHR37024:SF3">
    <property type="entry name" value="TYPE VI SECRETION SYSTEM PROTEIN TSSA"/>
    <property type="match status" value="1"/>
</dbReference>
<dbReference type="EMBL" id="QTQV01000007">
    <property type="protein sequence ID" value="RQT16440.1"/>
    <property type="molecule type" value="Genomic_DNA"/>
</dbReference>
<accession>A0A3N8PZP8</accession>
<protein>
    <submittedName>
        <fullName evidence="3">Type VI secretion system protein TssA</fullName>
    </submittedName>
</protein>
<proteinExistence type="predicted"/>
<dbReference type="InterPro" id="IPR010657">
    <property type="entry name" value="ImpA_N"/>
</dbReference>
<sequence length="490" mass="54979">MSLVINLPPLDLDALLGPLDAKQPAGAFDEEDETYQGIEHEMIKLGSLQEASIDWSYVDEASRQYLSTRCKHFRVAGHLVTARLRPRTWPHWAEAALVLAGMVERYWESGQPKPGPRGLLAKRKLVTLLVERLSQALETLDQKTYTPGLQDQAQQAFDRLQAEAAATQLDVSMLSRLEAQMHRHVESTLFPEPVVLKPSDGQQDGHALSDAFFQPSDMPKSSDDREGRRTLLAMAEFINEQDIYDPTGYQLRRFALWAHLRAAPPAKRDQFTELMCVPVDTEESYREAISTNSVNPMLLRRVEKSVTSSPYWLRGSFFAAAMAARLEMPAVAEAIRHATERFLLRIPGLSDLRFADGRPFVDSDTLGWIGSAEARPADAGTPREFVDLREELASQLDTEGVEPVLRRLQAHQASSSGPRHRCHATVIAADLLKSRGLDWLAEELYANAGRLMKGVTVDQWEPELFQHLAKHVPAHQENEHGRSQSQGEKK</sequence>
<dbReference type="NCBIfam" id="TIGR03362">
    <property type="entry name" value="VI_chp_7"/>
    <property type="match status" value="1"/>
</dbReference>
<dbReference type="Pfam" id="PF06812">
    <property type="entry name" value="ImpA_N"/>
    <property type="match status" value="1"/>
</dbReference>
<evidence type="ECO:0000313" key="3">
    <source>
        <dbReference type="EMBL" id="RQT16440.1"/>
    </source>
</evidence>
<evidence type="ECO:0000313" key="4">
    <source>
        <dbReference type="Proteomes" id="UP000277921"/>
    </source>
</evidence>
<organism evidence="3 4">
    <name type="scientific">Burkholderia contaminans</name>
    <dbReference type="NCBI Taxonomy" id="488447"/>
    <lineage>
        <taxon>Bacteria</taxon>
        <taxon>Pseudomonadati</taxon>
        <taxon>Pseudomonadota</taxon>
        <taxon>Betaproteobacteria</taxon>
        <taxon>Burkholderiales</taxon>
        <taxon>Burkholderiaceae</taxon>
        <taxon>Burkholderia</taxon>
        <taxon>Burkholderia cepacia complex</taxon>
    </lineage>
</organism>
<gene>
    <name evidence="3" type="primary">tssA</name>
    <name evidence="3" type="ORF">DF051_14380</name>
</gene>
<evidence type="ECO:0000256" key="1">
    <source>
        <dbReference type="SAM" id="MobiDB-lite"/>
    </source>
</evidence>
<feature type="region of interest" description="Disordered" evidence="1">
    <location>
        <begin position="200"/>
        <end position="224"/>
    </location>
</feature>
<dbReference type="Pfam" id="PF16989">
    <property type="entry name" value="T6SS_VasJ"/>
    <property type="match status" value="1"/>
</dbReference>
<dbReference type="PANTHER" id="PTHR37024">
    <property type="entry name" value="TYPE VI SECRETION SYSTEM DUF2094 AND IMPA-RELATED DOMAIN PROTEIN"/>
    <property type="match status" value="1"/>
</dbReference>
<dbReference type="AlphaFoldDB" id="A0A3N8PZP8"/>
<dbReference type="Proteomes" id="UP000277921">
    <property type="component" value="Unassembled WGS sequence"/>
</dbReference>